<evidence type="ECO:0000256" key="2">
    <source>
        <dbReference type="ARBA" id="ARBA00023125"/>
    </source>
</evidence>
<evidence type="ECO:0000256" key="1">
    <source>
        <dbReference type="ARBA" id="ARBA00023015"/>
    </source>
</evidence>
<dbReference type="EMBL" id="MWQN01000001">
    <property type="protein sequence ID" value="OPC81858.1"/>
    <property type="molecule type" value="Genomic_DNA"/>
</dbReference>
<evidence type="ECO:0000259" key="5">
    <source>
        <dbReference type="PROSITE" id="PS51118"/>
    </source>
</evidence>
<dbReference type="PROSITE" id="PS51118">
    <property type="entry name" value="HTH_HXLR"/>
    <property type="match status" value="1"/>
</dbReference>
<keyword evidence="3" id="KW-0804">Transcription</keyword>
<dbReference type="eggNOG" id="COG1733">
    <property type="taxonomic scope" value="Bacteria"/>
</dbReference>
<name>A0A1T3NYF3_9ACTN</name>
<keyword evidence="1" id="KW-0805">Transcription regulation</keyword>
<feature type="region of interest" description="Disordered" evidence="4">
    <location>
        <begin position="158"/>
        <end position="178"/>
    </location>
</feature>
<gene>
    <name evidence="6" type="ORF">B4N89_13745</name>
</gene>
<keyword evidence="7" id="KW-1185">Reference proteome</keyword>
<dbReference type="PANTHER" id="PTHR33204">
    <property type="entry name" value="TRANSCRIPTIONAL REGULATOR, MARR FAMILY"/>
    <property type="match status" value="1"/>
</dbReference>
<feature type="domain" description="HTH hxlR-type" evidence="5">
    <location>
        <begin position="11"/>
        <end position="108"/>
    </location>
</feature>
<sequence length="178" mass="19766">MKRTSFGTWPCSIARVLELFGDGWTPLVLREASYGVRRFEDLQENLGIGRNVLAQRLNLLVEEGLLDRVPYEERRPRHEYVLTAKGRDFFPVLVAIGRWGDTWLADEDGPPVVYRHGGSGGHEAQAEVVCSVCGDPLHLEDVEPLTGPGMTPRQAHRAVAEGRCGARPSTVPAQRAPW</sequence>
<dbReference type="Proteomes" id="UP000190037">
    <property type="component" value="Unassembled WGS sequence"/>
</dbReference>
<dbReference type="Gene3D" id="1.10.10.10">
    <property type="entry name" value="Winged helix-like DNA-binding domain superfamily/Winged helix DNA-binding domain"/>
    <property type="match status" value="1"/>
</dbReference>
<evidence type="ECO:0000256" key="3">
    <source>
        <dbReference type="ARBA" id="ARBA00023163"/>
    </source>
</evidence>
<evidence type="ECO:0000313" key="6">
    <source>
        <dbReference type="EMBL" id="OPC81858.1"/>
    </source>
</evidence>
<evidence type="ECO:0000256" key="4">
    <source>
        <dbReference type="SAM" id="MobiDB-lite"/>
    </source>
</evidence>
<comment type="caution">
    <text evidence="6">The sequence shown here is derived from an EMBL/GenBank/DDBJ whole genome shotgun (WGS) entry which is preliminary data.</text>
</comment>
<keyword evidence="2" id="KW-0238">DNA-binding</keyword>
<dbReference type="SUPFAM" id="SSF46785">
    <property type="entry name" value="Winged helix' DNA-binding domain"/>
    <property type="match status" value="1"/>
</dbReference>
<dbReference type="AlphaFoldDB" id="A0A1T3NYF3"/>
<dbReference type="GO" id="GO:0003677">
    <property type="term" value="F:DNA binding"/>
    <property type="evidence" value="ECO:0007669"/>
    <property type="project" value="UniProtKB-KW"/>
</dbReference>
<reference evidence="6 7" key="1">
    <citation type="submission" date="2017-03" db="EMBL/GenBank/DDBJ databases">
        <title>Draft genome sequence of Streptomyces scabrisporus NF3, endophyte isolated from Amphipterygium adstringens.</title>
        <authorList>
            <person name="Vazquez M."/>
            <person name="Ceapa C.D."/>
            <person name="Rodriguez Luna D."/>
            <person name="Sanchez Esquivel S."/>
        </authorList>
    </citation>
    <scope>NUCLEOTIDE SEQUENCE [LARGE SCALE GENOMIC DNA]</scope>
    <source>
        <strain evidence="6 7">NF3</strain>
    </source>
</reference>
<dbReference type="Pfam" id="PF01638">
    <property type="entry name" value="HxlR"/>
    <property type="match status" value="1"/>
</dbReference>
<organism evidence="6 7">
    <name type="scientific">Embleya scabrispora</name>
    <dbReference type="NCBI Taxonomy" id="159449"/>
    <lineage>
        <taxon>Bacteria</taxon>
        <taxon>Bacillati</taxon>
        <taxon>Actinomycetota</taxon>
        <taxon>Actinomycetes</taxon>
        <taxon>Kitasatosporales</taxon>
        <taxon>Streptomycetaceae</taxon>
        <taxon>Embleya</taxon>
    </lineage>
</organism>
<accession>A0A1T3NYF3</accession>
<proteinExistence type="predicted"/>
<dbReference type="InterPro" id="IPR036390">
    <property type="entry name" value="WH_DNA-bd_sf"/>
</dbReference>
<protein>
    <submittedName>
        <fullName evidence="6">Transcriptional regulator</fullName>
    </submittedName>
</protein>
<dbReference type="OrthoDB" id="9792527at2"/>
<dbReference type="InterPro" id="IPR036388">
    <property type="entry name" value="WH-like_DNA-bd_sf"/>
</dbReference>
<evidence type="ECO:0000313" key="7">
    <source>
        <dbReference type="Proteomes" id="UP000190037"/>
    </source>
</evidence>
<dbReference type="STRING" id="159449.B4N89_13745"/>
<dbReference type="RefSeq" id="WP_078976130.1">
    <property type="nucleotide sequence ID" value="NZ_MWQN01000001.1"/>
</dbReference>
<dbReference type="InterPro" id="IPR002577">
    <property type="entry name" value="HTH_HxlR"/>
</dbReference>
<dbReference type="PANTHER" id="PTHR33204:SF18">
    <property type="entry name" value="TRANSCRIPTIONAL REGULATORY PROTEIN"/>
    <property type="match status" value="1"/>
</dbReference>